<comment type="caution">
    <text evidence="2">The sequence shown here is derived from an EMBL/GenBank/DDBJ whole genome shotgun (WGS) entry which is preliminary data.</text>
</comment>
<dbReference type="InterPro" id="IPR000253">
    <property type="entry name" value="FHA_dom"/>
</dbReference>
<dbReference type="eggNOG" id="COG1716">
    <property type="taxonomic scope" value="Bacteria"/>
</dbReference>
<dbReference type="EMBL" id="JXXZ01000002">
    <property type="protein sequence ID" value="KJZ01802.1"/>
    <property type="molecule type" value="Genomic_DNA"/>
</dbReference>
<dbReference type="PROSITE" id="PS50006">
    <property type="entry name" value="FHA_DOMAIN"/>
    <property type="match status" value="1"/>
</dbReference>
<proteinExistence type="predicted"/>
<evidence type="ECO:0000313" key="3">
    <source>
        <dbReference type="Proteomes" id="UP000033664"/>
    </source>
</evidence>
<dbReference type="InterPro" id="IPR008984">
    <property type="entry name" value="SMAD_FHA_dom_sf"/>
</dbReference>
<accession>A0A0F4PQL3</accession>
<dbReference type="AlphaFoldDB" id="A0A0F4PQL3"/>
<reference evidence="2 3" key="1">
    <citation type="journal article" date="2015" name="BMC Genomics">
        <title>Genome mining reveals unlocked bioactive potential of marine Gram-negative bacteria.</title>
        <authorList>
            <person name="Machado H."/>
            <person name="Sonnenschein E.C."/>
            <person name="Melchiorsen J."/>
            <person name="Gram L."/>
        </authorList>
    </citation>
    <scope>NUCLEOTIDE SEQUENCE [LARGE SCALE GENOMIC DNA]</scope>
    <source>
        <strain evidence="2 3">S3137</strain>
    </source>
</reference>
<dbReference type="SMART" id="SM00240">
    <property type="entry name" value="FHA"/>
    <property type="match status" value="1"/>
</dbReference>
<dbReference type="OrthoDB" id="273564at2"/>
<dbReference type="GeneID" id="58227318"/>
<dbReference type="PATRIC" id="fig|151081.8.peg.1640"/>
<dbReference type="Proteomes" id="UP000033664">
    <property type="component" value="Unassembled WGS sequence"/>
</dbReference>
<protein>
    <recommendedName>
        <fullName evidence="1">FHA domain-containing protein</fullName>
    </recommendedName>
</protein>
<dbReference type="CDD" id="cd00060">
    <property type="entry name" value="FHA"/>
    <property type="match status" value="1"/>
</dbReference>
<evidence type="ECO:0000313" key="2">
    <source>
        <dbReference type="EMBL" id="KJZ01802.1"/>
    </source>
</evidence>
<evidence type="ECO:0000259" key="1">
    <source>
        <dbReference type="PROSITE" id="PS50006"/>
    </source>
</evidence>
<sequence length="327" mass="37583">MAYLIEADTDNVIYLHAHHSFGRFQYSVDTLISDPSVSKIHTIIEWQGNEWQVRDLSRNGTWLNSKRLDKDHSQTLKLHDVIALPGNDGKQFKVANLDKPQDLLIVLDEYAKPTSEFICLANYNLIPEESPEIAVFNQRESGFWCFEHLDGPMLDHTILIENDQLSDSQRSYQLHLSHLEEATALRDVSNTQLADLNFIFHLTLDEESAELTVRGPGEEIDLHERCHHYLTLNLARYKAQDAANGVHELSQGWVETEVIARDLGIDSRYLNIQIHRARKQFSDALAHIEDADSIIERKLRKVRFSASNFEIYKGHQLEESVKRASSN</sequence>
<name>A0A0F4PQL3_9GAMM</name>
<dbReference type="RefSeq" id="WP_045979202.1">
    <property type="nucleotide sequence ID" value="NZ_DJHQ01000007.1"/>
</dbReference>
<dbReference type="Pfam" id="PF00498">
    <property type="entry name" value="FHA"/>
    <property type="match status" value="1"/>
</dbReference>
<gene>
    <name evidence="2" type="ORF">TW72_02315</name>
</gene>
<organism evidence="2 3">
    <name type="scientific">Pseudoalteromonas ruthenica</name>
    <dbReference type="NCBI Taxonomy" id="151081"/>
    <lineage>
        <taxon>Bacteria</taxon>
        <taxon>Pseudomonadati</taxon>
        <taxon>Pseudomonadota</taxon>
        <taxon>Gammaproteobacteria</taxon>
        <taxon>Alteromonadales</taxon>
        <taxon>Pseudoalteromonadaceae</taxon>
        <taxon>Pseudoalteromonas</taxon>
    </lineage>
</organism>
<dbReference type="SUPFAM" id="SSF49879">
    <property type="entry name" value="SMAD/FHA domain"/>
    <property type="match status" value="1"/>
</dbReference>
<dbReference type="Gene3D" id="2.60.200.20">
    <property type="match status" value="1"/>
</dbReference>
<keyword evidence="3" id="KW-1185">Reference proteome</keyword>
<feature type="domain" description="FHA" evidence="1">
    <location>
        <begin position="19"/>
        <end position="68"/>
    </location>
</feature>